<organism evidence="1 2">
    <name type="scientific">Dorcoceras hygrometricum</name>
    <dbReference type="NCBI Taxonomy" id="472368"/>
    <lineage>
        <taxon>Eukaryota</taxon>
        <taxon>Viridiplantae</taxon>
        <taxon>Streptophyta</taxon>
        <taxon>Embryophyta</taxon>
        <taxon>Tracheophyta</taxon>
        <taxon>Spermatophyta</taxon>
        <taxon>Magnoliopsida</taxon>
        <taxon>eudicotyledons</taxon>
        <taxon>Gunneridae</taxon>
        <taxon>Pentapetalae</taxon>
        <taxon>asterids</taxon>
        <taxon>lamiids</taxon>
        <taxon>Lamiales</taxon>
        <taxon>Gesneriaceae</taxon>
        <taxon>Didymocarpoideae</taxon>
        <taxon>Trichosporeae</taxon>
        <taxon>Loxocarpinae</taxon>
        <taxon>Dorcoceras</taxon>
    </lineage>
</organism>
<protein>
    <submittedName>
        <fullName evidence="1">Piezo (Component of mechanically activated cation channel)</fullName>
    </submittedName>
</protein>
<keyword evidence="2" id="KW-1185">Reference proteome</keyword>
<proteinExistence type="predicted"/>
<dbReference type="EMBL" id="KQ990104">
    <property type="protein sequence ID" value="KZV53662.1"/>
    <property type="molecule type" value="Genomic_DNA"/>
</dbReference>
<evidence type="ECO:0000313" key="1">
    <source>
        <dbReference type="EMBL" id="KZV53662.1"/>
    </source>
</evidence>
<dbReference type="Proteomes" id="UP000250235">
    <property type="component" value="Unassembled WGS sequence"/>
</dbReference>
<gene>
    <name evidence="1" type="ORF">F511_39693</name>
</gene>
<evidence type="ECO:0000313" key="2">
    <source>
        <dbReference type="Proteomes" id="UP000250235"/>
    </source>
</evidence>
<reference evidence="1 2" key="1">
    <citation type="journal article" date="2015" name="Proc. Natl. Acad. Sci. U.S.A.">
        <title>The resurrection genome of Boea hygrometrica: A blueprint for survival of dehydration.</title>
        <authorList>
            <person name="Xiao L."/>
            <person name="Yang G."/>
            <person name="Zhang L."/>
            <person name="Yang X."/>
            <person name="Zhao S."/>
            <person name="Ji Z."/>
            <person name="Zhou Q."/>
            <person name="Hu M."/>
            <person name="Wang Y."/>
            <person name="Chen M."/>
            <person name="Xu Y."/>
            <person name="Jin H."/>
            <person name="Xiao X."/>
            <person name="Hu G."/>
            <person name="Bao F."/>
            <person name="Hu Y."/>
            <person name="Wan P."/>
            <person name="Li L."/>
            <person name="Deng X."/>
            <person name="Kuang T."/>
            <person name="Xiang C."/>
            <person name="Zhu J.K."/>
            <person name="Oliver M.J."/>
            <person name="He Y."/>
        </authorList>
    </citation>
    <scope>NUCLEOTIDE SEQUENCE [LARGE SCALE GENOMIC DNA]</scope>
    <source>
        <strain evidence="2">cv. XS01</strain>
    </source>
</reference>
<sequence length="83" mass="8584">MLEDSRGKCSDLSIRQRWLLAFGFGTSPVLSPGSWFEVDRSGSGISALIGQQICFCRSGSSFGYHGFTAGHGVDPAGSAPGGG</sequence>
<accession>A0A2Z7D2K1</accession>
<name>A0A2Z7D2K1_9LAMI</name>
<dbReference type="AlphaFoldDB" id="A0A2Z7D2K1"/>